<dbReference type="Gene3D" id="3.40.50.720">
    <property type="entry name" value="NAD(P)-binding Rossmann-like Domain"/>
    <property type="match status" value="1"/>
</dbReference>
<dbReference type="InterPro" id="IPR002347">
    <property type="entry name" value="SDR_fam"/>
</dbReference>
<evidence type="ECO:0000256" key="1">
    <source>
        <dbReference type="ARBA" id="ARBA00006484"/>
    </source>
</evidence>
<evidence type="ECO:0000256" key="2">
    <source>
        <dbReference type="ARBA" id="ARBA00023002"/>
    </source>
</evidence>
<dbReference type="EMBL" id="CZAF01000018">
    <property type="protein sequence ID" value="CUP62235.1"/>
    <property type="molecule type" value="Genomic_DNA"/>
</dbReference>
<protein>
    <submittedName>
        <fullName evidence="3">3-oxoacyl-ACP synthase</fullName>
        <ecNumber evidence="3">1.1.1.100</ecNumber>
    </submittedName>
</protein>
<dbReference type="CDD" id="cd05233">
    <property type="entry name" value="SDR_c"/>
    <property type="match status" value="1"/>
</dbReference>
<reference evidence="3 4" key="1">
    <citation type="submission" date="2015-09" db="EMBL/GenBank/DDBJ databases">
        <authorList>
            <consortium name="Pathogen Informatics"/>
        </authorList>
    </citation>
    <scope>NUCLEOTIDE SEQUENCE [LARGE SCALE GENOMIC DNA]</scope>
    <source>
        <strain evidence="3 4">2789STDY5834847</strain>
    </source>
</reference>
<dbReference type="NCBIfam" id="NF005559">
    <property type="entry name" value="PRK07231.1"/>
    <property type="match status" value="1"/>
</dbReference>
<dbReference type="AlphaFoldDB" id="A0A174PV36"/>
<dbReference type="PANTHER" id="PTHR42760:SF133">
    <property type="entry name" value="3-OXOACYL-[ACYL-CARRIER-PROTEIN] REDUCTASE"/>
    <property type="match status" value="1"/>
</dbReference>
<proteinExistence type="inferred from homology"/>
<dbReference type="InterPro" id="IPR036291">
    <property type="entry name" value="NAD(P)-bd_dom_sf"/>
</dbReference>
<gene>
    <name evidence="3" type="primary">fabG_3</name>
    <name evidence="3" type="ORF">ERS852462_04195</name>
</gene>
<accession>A0A174PV36</accession>
<comment type="similarity">
    <text evidence="1">Belongs to the short-chain dehydrogenases/reductases (SDR) family.</text>
</comment>
<dbReference type="Pfam" id="PF13561">
    <property type="entry name" value="adh_short_C2"/>
    <property type="match status" value="1"/>
</dbReference>
<dbReference type="PROSITE" id="PS00061">
    <property type="entry name" value="ADH_SHORT"/>
    <property type="match status" value="1"/>
</dbReference>
<dbReference type="GO" id="GO:0048038">
    <property type="term" value="F:quinone binding"/>
    <property type="evidence" value="ECO:0007669"/>
    <property type="project" value="TreeGrafter"/>
</dbReference>
<dbReference type="EC" id="1.1.1.100" evidence="3"/>
<dbReference type="PRINTS" id="PR00080">
    <property type="entry name" value="SDRFAMILY"/>
</dbReference>
<dbReference type="FunFam" id="3.40.50.720:FF:000084">
    <property type="entry name" value="Short-chain dehydrogenase reductase"/>
    <property type="match status" value="1"/>
</dbReference>
<dbReference type="GO" id="GO:0004316">
    <property type="term" value="F:3-oxoacyl-[acyl-carrier-protein] reductase (NADPH) activity"/>
    <property type="evidence" value="ECO:0007669"/>
    <property type="project" value="UniProtKB-EC"/>
</dbReference>
<organism evidence="3 4">
    <name type="scientific">Bacteroides uniformis</name>
    <dbReference type="NCBI Taxonomy" id="820"/>
    <lineage>
        <taxon>Bacteria</taxon>
        <taxon>Pseudomonadati</taxon>
        <taxon>Bacteroidota</taxon>
        <taxon>Bacteroidia</taxon>
        <taxon>Bacteroidales</taxon>
        <taxon>Bacteroidaceae</taxon>
        <taxon>Bacteroides</taxon>
    </lineage>
</organism>
<evidence type="ECO:0000313" key="4">
    <source>
        <dbReference type="Proteomes" id="UP000095614"/>
    </source>
</evidence>
<sequence>MIDMERFLENKVCIITGAAQGIGKSIAERFASDGALVYACDRAEGVMDEWAKACSEKYGTRVCPLYFDVTDAVAVKSAFMSVFKQERRIDVLVNNAGVVFNKKIGMILRPETELMFRVNVIAVIEMVQLVSRLMARGHGGSIVNIASVTAVLGSPGQSAYSATKGAIIAFTKSAAKELASQGIRVNAVAPGIVKTERFSELYEESGEKIDNRIQRIALGRLGTPLDVANACAFLASDRSSYISGQILGVDGCASI</sequence>
<dbReference type="SUPFAM" id="SSF51735">
    <property type="entry name" value="NAD(P)-binding Rossmann-fold domains"/>
    <property type="match status" value="1"/>
</dbReference>
<dbReference type="PANTHER" id="PTHR42760">
    <property type="entry name" value="SHORT-CHAIN DEHYDROGENASES/REDUCTASES FAMILY MEMBER"/>
    <property type="match status" value="1"/>
</dbReference>
<dbReference type="InterPro" id="IPR020904">
    <property type="entry name" value="Sc_DH/Rdtase_CS"/>
</dbReference>
<evidence type="ECO:0000313" key="3">
    <source>
        <dbReference type="EMBL" id="CUP62235.1"/>
    </source>
</evidence>
<keyword evidence="2 3" id="KW-0560">Oxidoreductase</keyword>
<dbReference type="GO" id="GO:0006633">
    <property type="term" value="P:fatty acid biosynthetic process"/>
    <property type="evidence" value="ECO:0007669"/>
    <property type="project" value="TreeGrafter"/>
</dbReference>
<dbReference type="Proteomes" id="UP000095614">
    <property type="component" value="Unassembled WGS sequence"/>
</dbReference>
<dbReference type="PRINTS" id="PR00081">
    <property type="entry name" value="GDHRDH"/>
</dbReference>
<name>A0A174PV36_BACUN</name>